<keyword evidence="9" id="KW-1185">Reference proteome</keyword>
<dbReference type="InterPro" id="IPR036249">
    <property type="entry name" value="Thioredoxin-like_sf"/>
</dbReference>
<evidence type="ECO:0000256" key="1">
    <source>
        <dbReference type="ARBA" id="ARBA00010996"/>
    </source>
</evidence>
<dbReference type="SUPFAM" id="SSF52833">
    <property type="entry name" value="Thioredoxin-like"/>
    <property type="match status" value="1"/>
</dbReference>
<dbReference type="PANTHER" id="PTHR12151">
    <property type="entry name" value="ELECTRON TRANSPORT PROTIN SCO1/SENC FAMILY MEMBER"/>
    <property type="match status" value="1"/>
</dbReference>
<proteinExistence type="inferred from homology"/>
<dbReference type="Proteomes" id="UP000234483">
    <property type="component" value="Unassembled WGS sequence"/>
</dbReference>
<evidence type="ECO:0000256" key="4">
    <source>
        <dbReference type="PIRSR" id="PIRSR603782-2"/>
    </source>
</evidence>
<comment type="similarity">
    <text evidence="1">Belongs to the SCO1/2 family.</text>
</comment>
<reference evidence="6 9" key="2">
    <citation type="submission" date="2018-01" db="EMBL/GenBank/DDBJ databases">
        <title>Complete genome sequence of Caulobacter flavus RHGG3.</title>
        <authorList>
            <person name="Yang E."/>
        </authorList>
    </citation>
    <scope>NUCLEOTIDE SEQUENCE [LARGE SCALE GENOMIC DNA]</scope>
    <source>
        <strain evidence="6 9">RHGG3</strain>
    </source>
</reference>
<dbReference type="Proteomes" id="UP000281192">
    <property type="component" value="Chromosome"/>
</dbReference>
<dbReference type="InterPro" id="IPR003782">
    <property type="entry name" value="SCO1/SenC"/>
</dbReference>
<dbReference type="GO" id="GO:0046872">
    <property type="term" value="F:metal ion binding"/>
    <property type="evidence" value="ECO:0007669"/>
    <property type="project" value="UniProtKB-KW"/>
</dbReference>
<feature type="domain" description="Thioredoxin" evidence="5">
    <location>
        <begin position="33"/>
        <end position="195"/>
    </location>
</feature>
<dbReference type="FunFam" id="3.40.30.10:FF:000013">
    <property type="entry name" value="Blast:Protein SCO1 homolog, mitochondrial"/>
    <property type="match status" value="1"/>
</dbReference>
<keyword evidence="3" id="KW-0479">Metal-binding</keyword>
<dbReference type="Gene3D" id="3.40.30.10">
    <property type="entry name" value="Glutaredoxin"/>
    <property type="match status" value="1"/>
</dbReference>
<reference evidence="7 8" key="1">
    <citation type="submission" date="2017-12" db="EMBL/GenBank/DDBJ databases">
        <title>The genome sequence of Caulobacter flavus CGMCC1 15093.</title>
        <authorList>
            <person name="Gao J."/>
            <person name="Mao X."/>
            <person name="Sun J."/>
        </authorList>
    </citation>
    <scope>NUCLEOTIDE SEQUENCE [LARGE SCALE GENOMIC DNA]</scope>
    <source>
        <strain evidence="7 8">CGMCC1 15093</strain>
    </source>
</reference>
<feature type="binding site" evidence="3">
    <location>
        <position position="75"/>
    </location>
    <ligand>
        <name>Cu cation</name>
        <dbReference type="ChEBI" id="CHEBI:23378"/>
    </ligand>
</feature>
<dbReference type="InterPro" id="IPR013766">
    <property type="entry name" value="Thioredoxin_domain"/>
</dbReference>
<keyword evidence="4" id="KW-1015">Disulfide bond</keyword>
<evidence type="ECO:0000313" key="9">
    <source>
        <dbReference type="Proteomes" id="UP000281192"/>
    </source>
</evidence>
<feature type="disulfide bond" description="Redox-active" evidence="4">
    <location>
        <begin position="71"/>
        <end position="75"/>
    </location>
</feature>
<evidence type="ECO:0000256" key="2">
    <source>
        <dbReference type="ARBA" id="ARBA00023008"/>
    </source>
</evidence>
<feature type="binding site" evidence="3">
    <location>
        <position position="71"/>
    </location>
    <ligand>
        <name>Cu cation</name>
        <dbReference type="ChEBI" id="CHEBI:23378"/>
    </ligand>
</feature>
<sequence>MNRNRLMVLAVCIVGVLVAGALIVQSGVFRAAPKPAAVGGPFQLVDYDGKPTDESVLKGKWSAMFFGFTYCPDVCPGTLQALATASDQLGPKAKDLQIVMISVDPARDTPAQMKTYLTAGHLPKNIVGLTGTQAQVDAAVKTYRAYAGKVGDGPDYSIDHSTAIYVIDPKGRFDRVIAYSSPPEEIARQLKAAMEGK</sequence>
<name>A0A2N5CST4_9CAUL</name>
<evidence type="ECO:0000313" key="7">
    <source>
        <dbReference type="EMBL" id="PLR13928.1"/>
    </source>
</evidence>
<dbReference type="PROSITE" id="PS51352">
    <property type="entry name" value="THIOREDOXIN_2"/>
    <property type="match status" value="1"/>
</dbReference>
<dbReference type="PANTHER" id="PTHR12151:SF25">
    <property type="entry name" value="LINALOOL DEHYDRATASE_ISOMERASE DOMAIN-CONTAINING PROTEIN"/>
    <property type="match status" value="1"/>
</dbReference>
<dbReference type="EMBL" id="CP026100">
    <property type="protein sequence ID" value="AYV45683.1"/>
    <property type="molecule type" value="Genomic_DNA"/>
</dbReference>
<dbReference type="AlphaFoldDB" id="A0A2N5CST4"/>
<dbReference type="CDD" id="cd02968">
    <property type="entry name" value="SCO"/>
    <property type="match status" value="1"/>
</dbReference>
<gene>
    <name evidence="6" type="ORF">C1707_05110</name>
    <name evidence="7" type="ORF">CFHF_13885</name>
</gene>
<evidence type="ECO:0000313" key="8">
    <source>
        <dbReference type="Proteomes" id="UP000234483"/>
    </source>
</evidence>
<organism evidence="7 8">
    <name type="scientific">Caulobacter flavus</name>
    <dbReference type="NCBI Taxonomy" id="1679497"/>
    <lineage>
        <taxon>Bacteria</taxon>
        <taxon>Pseudomonadati</taxon>
        <taxon>Pseudomonadota</taxon>
        <taxon>Alphaproteobacteria</taxon>
        <taxon>Caulobacterales</taxon>
        <taxon>Caulobacteraceae</taxon>
        <taxon>Caulobacter</taxon>
    </lineage>
</organism>
<dbReference type="EMBL" id="PJRQ01000026">
    <property type="protein sequence ID" value="PLR13928.1"/>
    <property type="molecule type" value="Genomic_DNA"/>
</dbReference>
<dbReference type="OrthoDB" id="9790194at2"/>
<dbReference type="RefSeq" id="WP_101713596.1">
    <property type="nucleotide sequence ID" value="NZ_CP026100.1"/>
</dbReference>
<protein>
    <submittedName>
        <fullName evidence="7">SCO family protein</fullName>
    </submittedName>
</protein>
<dbReference type="KEGG" id="cfh:C1707_05110"/>
<evidence type="ECO:0000259" key="5">
    <source>
        <dbReference type="PROSITE" id="PS51352"/>
    </source>
</evidence>
<keyword evidence="2 3" id="KW-0186">Copper</keyword>
<dbReference type="Pfam" id="PF02630">
    <property type="entry name" value="SCO1-SenC"/>
    <property type="match status" value="1"/>
</dbReference>
<evidence type="ECO:0000256" key="3">
    <source>
        <dbReference type="PIRSR" id="PIRSR603782-1"/>
    </source>
</evidence>
<feature type="binding site" evidence="3">
    <location>
        <position position="160"/>
    </location>
    <ligand>
        <name>Cu cation</name>
        <dbReference type="ChEBI" id="CHEBI:23378"/>
    </ligand>
</feature>
<evidence type="ECO:0000313" key="6">
    <source>
        <dbReference type="EMBL" id="AYV45683.1"/>
    </source>
</evidence>
<accession>A0A2N5CST4</accession>